<keyword evidence="4 8" id="KW-0297">G-protein coupled receptor</keyword>
<evidence type="ECO:0000256" key="7">
    <source>
        <dbReference type="ARBA" id="ARBA00023224"/>
    </source>
</evidence>
<evidence type="ECO:0000256" key="2">
    <source>
        <dbReference type="ARBA" id="ARBA00022692"/>
    </source>
</evidence>
<protein>
    <recommendedName>
        <fullName evidence="10">G-protein coupled receptors family 1 profile domain-containing protein</fullName>
    </recommendedName>
</protein>
<dbReference type="InterPro" id="IPR000276">
    <property type="entry name" value="GPCR_Rhodpsn"/>
</dbReference>
<accession>A0A9P1J218</accession>
<evidence type="ECO:0000256" key="5">
    <source>
        <dbReference type="ARBA" id="ARBA00023136"/>
    </source>
</evidence>
<dbReference type="PANTHER" id="PTHR24243:SF213">
    <property type="entry name" value="G-PROTEIN COUPLED RECEPTORS FAMILY 1 PROFILE DOMAIN-CONTAINING PROTEIN"/>
    <property type="match status" value="1"/>
</dbReference>
<dbReference type="OrthoDB" id="5962705at2759"/>
<evidence type="ECO:0000256" key="6">
    <source>
        <dbReference type="ARBA" id="ARBA00023170"/>
    </source>
</evidence>
<dbReference type="Pfam" id="PF00001">
    <property type="entry name" value="7tm_1"/>
    <property type="match status" value="1"/>
</dbReference>
<comment type="caution">
    <text evidence="11">The sequence shown here is derived from an EMBL/GenBank/DDBJ whole genome shotgun (WGS) entry which is preliminary data.</text>
</comment>
<feature type="transmembrane region" description="Helical" evidence="9">
    <location>
        <begin position="95"/>
        <end position="114"/>
    </location>
</feature>
<sequence>MIEGCDINGTSNGFQDLEECKCLAKMCPIIYNHSRQLMEDCYLEKCFLSKRALDDYALYRVTALYVMIFFVGVIGNITTCLVMKRHPMMKTHASMYLLNLAISDLVTLFVGLPFEIFMNWHQYPWPLPDFACNLKALIAETTSSVSILTILIFAIERYVAICHPLFLMKTQPFKRNIGTIIGFTWVFSILCAMPFAVHHRADYFIKSWPETNNNEPILSSKLCMIAVIFEPHLMPTFKALFHFSALTFFVIPLLTILILYARISFKVSRTRVHQKREFDITDELLSRINAILCAIVLAFFICYLPFQLQRLAFFYFPNEVILQFNQYIFFISGFLFYLAPVINPIVYNLASSRFRRASKDVIISFFFRTSIDYPRTSLSKYSLTHQPLRPVQSQRLKNCEENG</sequence>
<evidence type="ECO:0000256" key="1">
    <source>
        <dbReference type="ARBA" id="ARBA00004141"/>
    </source>
</evidence>
<dbReference type="Gene3D" id="1.20.1070.10">
    <property type="entry name" value="Rhodopsin 7-helix transmembrane proteins"/>
    <property type="match status" value="1"/>
</dbReference>
<keyword evidence="3 9" id="KW-1133">Transmembrane helix</keyword>
<keyword evidence="2 8" id="KW-0812">Transmembrane</keyword>
<organism evidence="11 12">
    <name type="scientific">Caenorhabditis angaria</name>
    <dbReference type="NCBI Taxonomy" id="860376"/>
    <lineage>
        <taxon>Eukaryota</taxon>
        <taxon>Metazoa</taxon>
        <taxon>Ecdysozoa</taxon>
        <taxon>Nematoda</taxon>
        <taxon>Chromadorea</taxon>
        <taxon>Rhabditida</taxon>
        <taxon>Rhabditina</taxon>
        <taxon>Rhabditomorpha</taxon>
        <taxon>Rhabditoidea</taxon>
        <taxon>Rhabditidae</taxon>
        <taxon>Peloderinae</taxon>
        <taxon>Caenorhabditis</taxon>
    </lineage>
</organism>
<evidence type="ECO:0000259" key="10">
    <source>
        <dbReference type="PROSITE" id="PS50262"/>
    </source>
</evidence>
<dbReference type="PROSITE" id="PS50262">
    <property type="entry name" value="G_PROTEIN_RECEP_F1_2"/>
    <property type="match status" value="1"/>
</dbReference>
<dbReference type="EMBL" id="CANHGI010000006">
    <property type="protein sequence ID" value="CAI5455101.1"/>
    <property type="molecule type" value="Genomic_DNA"/>
</dbReference>
<dbReference type="InterPro" id="IPR017452">
    <property type="entry name" value="GPCR_Rhodpsn_7TM"/>
</dbReference>
<dbReference type="PANTHER" id="PTHR24243">
    <property type="entry name" value="G-PROTEIN COUPLED RECEPTOR"/>
    <property type="match status" value="1"/>
</dbReference>
<evidence type="ECO:0000313" key="12">
    <source>
        <dbReference type="Proteomes" id="UP001152747"/>
    </source>
</evidence>
<feature type="transmembrane region" description="Helical" evidence="9">
    <location>
        <begin position="134"/>
        <end position="155"/>
    </location>
</feature>
<evidence type="ECO:0000256" key="9">
    <source>
        <dbReference type="SAM" id="Phobius"/>
    </source>
</evidence>
<keyword evidence="12" id="KW-1185">Reference proteome</keyword>
<evidence type="ECO:0000256" key="4">
    <source>
        <dbReference type="ARBA" id="ARBA00023040"/>
    </source>
</evidence>
<dbReference type="PROSITE" id="PS00237">
    <property type="entry name" value="G_PROTEIN_RECEP_F1_1"/>
    <property type="match status" value="1"/>
</dbReference>
<reference evidence="11" key="1">
    <citation type="submission" date="2022-11" db="EMBL/GenBank/DDBJ databases">
        <authorList>
            <person name="Kikuchi T."/>
        </authorList>
    </citation>
    <scope>NUCLEOTIDE SEQUENCE</scope>
    <source>
        <strain evidence="11">PS1010</strain>
    </source>
</reference>
<evidence type="ECO:0000256" key="3">
    <source>
        <dbReference type="ARBA" id="ARBA00022989"/>
    </source>
</evidence>
<feature type="transmembrane region" description="Helical" evidence="9">
    <location>
        <begin position="63"/>
        <end position="83"/>
    </location>
</feature>
<dbReference type="PRINTS" id="PR00237">
    <property type="entry name" value="GPCRRHODOPSN"/>
</dbReference>
<proteinExistence type="inferred from homology"/>
<evidence type="ECO:0000313" key="11">
    <source>
        <dbReference type="EMBL" id="CAI5455101.1"/>
    </source>
</evidence>
<comment type="similarity">
    <text evidence="8">Belongs to the G-protein coupled receptor 1 family.</text>
</comment>
<dbReference type="GO" id="GO:0008188">
    <property type="term" value="F:neuropeptide receptor activity"/>
    <property type="evidence" value="ECO:0007669"/>
    <property type="project" value="TreeGrafter"/>
</dbReference>
<feature type="transmembrane region" description="Helical" evidence="9">
    <location>
        <begin position="284"/>
        <end position="306"/>
    </location>
</feature>
<keyword evidence="7 8" id="KW-0807">Transducer</keyword>
<comment type="subcellular location">
    <subcellularLocation>
        <location evidence="1">Membrane</location>
        <topology evidence="1">Multi-pass membrane protein</topology>
    </subcellularLocation>
</comment>
<feature type="transmembrane region" description="Helical" evidence="9">
    <location>
        <begin position="239"/>
        <end position="263"/>
    </location>
</feature>
<name>A0A9P1J218_9PELO</name>
<feature type="transmembrane region" description="Helical" evidence="9">
    <location>
        <begin position="326"/>
        <end position="350"/>
    </location>
</feature>
<keyword evidence="5 9" id="KW-0472">Membrane</keyword>
<evidence type="ECO:0000256" key="8">
    <source>
        <dbReference type="RuleBase" id="RU000688"/>
    </source>
</evidence>
<dbReference type="AlphaFoldDB" id="A0A9P1J218"/>
<dbReference type="Proteomes" id="UP001152747">
    <property type="component" value="Unassembled WGS sequence"/>
</dbReference>
<dbReference type="SUPFAM" id="SSF81321">
    <property type="entry name" value="Family A G protein-coupled receptor-like"/>
    <property type="match status" value="1"/>
</dbReference>
<feature type="transmembrane region" description="Helical" evidence="9">
    <location>
        <begin position="176"/>
        <end position="197"/>
    </location>
</feature>
<dbReference type="GO" id="GO:0005886">
    <property type="term" value="C:plasma membrane"/>
    <property type="evidence" value="ECO:0007669"/>
    <property type="project" value="TreeGrafter"/>
</dbReference>
<gene>
    <name evidence="11" type="ORF">CAMP_LOCUS17738</name>
</gene>
<feature type="domain" description="G-protein coupled receptors family 1 profile" evidence="10">
    <location>
        <begin position="75"/>
        <end position="347"/>
    </location>
</feature>
<keyword evidence="6 8" id="KW-0675">Receptor</keyword>